<proteinExistence type="predicted"/>
<dbReference type="AlphaFoldDB" id="A0A9N9C5T7"/>
<accession>A0A9N9C5T7</accession>
<reference evidence="1" key="1">
    <citation type="submission" date="2021-06" db="EMBL/GenBank/DDBJ databases">
        <authorList>
            <person name="Kallberg Y."/>
            <person name="Tangrot J."/>
            <person name="Rosling A."/>
        </authorList>
    </citation>
    <scope>NUCLEOTIDE SEQUENCE</scope>
    <source>
        <strain evidence="1">87-6 pot B 2015</strain>
    </source>
</reference>
<organism evidence="1 2">
    <name type="scientific">Funneliformis mosseae</name>
    <name type="common">Endomycorrhizal fungus</name>
    <name type="synonym">Glomus mosseae</name>
    <dbReference type="NCBI Taxonomy" id="27381"/>
    <lineage>
        <taxon>Eukaryota</taxon>
        <taxon>Fungi</taxon>
        <taxon>Fungi incertae sedis</taxon>
        <taxon>Mucoromycota</taxon>
        <taxon>Glomeromycotina</taxon>
        <taxon>Glomeromycetes</taxon>
        <taxon>Glomerales</taxon>
        <taxon>Glomeraceae</taxon>
        <taxon>Funneliformis</taxon>
    </lineage>
</organism>
<protein>
    <submittedName>
        <fullName evidence="1">16876_t:CDS:1</fullName>
    </submittedName>
</protein>
<dbReference type="Proteomes" id="UP000789375">
    <property type="component" value="Unassembled WGS sequence"/>
</dbReference>
<evidence type="ECO:0000313" key="2">
    <source>
        <dbReference type="Proteomes" id="UP000789375"/>
    </source>
</evidence>
<sequence>MLEGSAKKVEKALLEVLEITIFQNFKENSKFIKDYLNYVKKMQLAENPDEYAKYIARKLISDEISYNIRIKKEENVKYLKRIQKDYSRTS</sequence>
<dbReference type="EMBL" id="CAJVPP010002172">
    <property type="protein sequence ID" value="CAG8590209.1"/>
    <property type="molecule type" value="Genomic_DNA"/>
</dbReference>
<evidence type="ECO:0000313" key="1">
    <source>
        <dbReference type="EMBL" id="CAG8590209.1"/>
    </source>
</evidence>
<comment type="caution">
    <text evidence="1">The sequence shown here is derived from an EMBL/GenBank/DDBJ whole genome shotgun (WGS) entry which is preliminary data.</text>
</comment>
<keyword evidence="2" id="KW-1185">Reference proteome</keyword>
<gene>
    <name evidence="1" type="ORF">FMOSSE_LOCUS8398</name>
</gene>
<name>A0A9N9C5T7_FUNMO</name>